<dbReference type="EMBL" id="SNSC02000013">
    <property type="protein sequence ID" value="TID18739.1"/>
    <property type="molecule type" value="Genomic_DNA"/>
</dbReference>
<accession>A0A4Z1P924</accession>
<dbReference type="InterPro" id="IPR050266">
    <property type="entry name" value="AB_hydrolase_sf"/>
</dbReference>
<evidence type="ECO:0000313" key="3">
    <source>
        <dbReference type="Proteomes" id="UP000298493"/>
    </source>
</evidence>
<dbReference type="InterPro" id="IPR000639">
    <property type="entry name" value="Epox_hydrolase-like"/>
</dbReference>
<dbReference type="GO" id="GO:0046464">
    <property type="term" value="P:acylglycerol catabolic process"/>
    <property type="evidence" value="ECO:0007669"/>
    <property type="project" value="TreeGrafter"/>
</dbReference>
<dbReference type="PANTHER" id="PTHR43798:SF33">
    <property type="entry name" value="HYDROLASE, PUTATIVE (AFU_ORTHOLOGUE AFUA_2G14860)-RELATED"/>
    <property type="match status" value="1"/>
</dbReference>
<protein>
    <submittedName>
        <fullName evidence="2">Epoxide hydrolase</fullName>
    </submittedName>
</protein>
<dbReference type="PANTHER" id="PTHR43798">
    <property type="entry name" value="MONOACYLGLYCEROL LIPASE"/>
    <property type="match status" value="1"/>
</dbReference>
<sequence>MSLSSLPPRQRFISRAGHTYSYLFTPPVSDVKPTLLFLHGFPSHIPDWKNQVSHFSPLGYGIIVPDLLGYGHSSKPAALSAYKLKSMSSELKELLDHLGIEKVVGIGHDFGATLLSRIVTYYPVWFEKVVFLAVGPARPGTPFKIHEINEMTKQMLGYEMLGYSPWIVEDPTSQEILEGNAESAMSLMFCADGSEWVRWFHPLGKMREFVGEDRKVDVGEWFDEELRVSHLNTFARKDGYKGAKMWYSMWMQESFLEDEKDYTDFRVKQQVLCIVPRNSAEQQEGILMAWCDNLKTVAVEGGHWVHLENAQATNRAIEEFLKNA</sequence>
<dbReference type="InterPro" id="IPR000073">
    <property type="entry name" value="AB_hydrolase_1"/>
</dbReference>
<evidence type="ECO:0000313" key="2">
    <source>
        <dbReference type="EMBL" id="TID18739.1"/>
    </source>
</evidence>
<comment type="caution">
    <text evidence="2">The sequence shown here is derived from an EMBL/GenBank/DDBJ whole genome shotgun (WGS) entry which is preliminary data.</text>
</comment>
<evidence type="ECO:0000259" key="1">
    <source>
        <dbReference type="Pfam" id="PF00561"/>
    </source>
</evidence>
<name>A0A4Z1P924_9PEZI</name>
<dbReference type="SUPFAM" id="SSF53474">
    <property type="entry name" value="alpha/beta-Hydrolases"/>
    <property type="match status" value="1"/>
</dbReference>
<dbReference type="STRING" id="86259.A0A4Z1P924"/>
<dbReference type="AlphaFoldDB" id="A0A4Z1P924"/>
<reference evidence="2 3" key="1">
    <citation type="submission" date="2019-04" db="EMBL/GenBank/DDBJ databases">
        <title>High contiguity whole genome sequence and gene annotation resource for two Venturia nashicola isolates.</title>
        <authorList>
            <person name="Prokchorchik M."/>
            <person name="Won K."/>
            <person name="Lee Y."/>
            <person name="Choi E.D."/>
            <person name="Segonzac C."/>
            <person name="Sohn K.H."/>
        </authorList>
    </citation>
    <scope>NUCLEOTIDE SEQUENCE [LARGE SCALE GENOMIC DNA]</scope>
    <source>
        <strain evidence="2 3">PRI2</strain>
    </source>
</reference>
<organism evidence="2 3">
    <name type="scientific">Venturia nashicola</name>
    <dbReference type="NCBI Taxonomy" id="86259"/>
    <lineage>
        <taxon>Eukaryota</taxon>
        <taxon>Fungi</taxon>
        <taxon>Dikarya</taxon>
        <taxon>Ascomycota</taxon>
        <taxon>Pezizomycotina</taxon>
        <taxon>Dothideomycetes</taxon>
        <taxon>Pleosporomycetidae</taxon>
        <taxon>Venturiales</taxon>
        <taxon>Venturiaceae</taxon>
        <taxon>Venturia</taxon>
    </lineage>
</organism>
<keyword evidence="2" id="KW-0378">Hydrolase</keyword>
<dbReference type="Proteomes" id="UP000298493">
    <property type="component" value="Unassembled WGS sequence"/>
</dbReference>
<feature type="domain" description="AB hydrolase-1" evidence="1">
    <location>
        <begin position="33"/>
        <end position="150"/>
    </location>
</feature>
<dbReference type="Pfam" id="PF00561">
    <property type="entry name" value="Abhydrolase_1"/>
    <property type="match status" value="1"/>
</dbReference>
<proteinExistence type="predicted"/>
<dbReference type="GO" id="GO:0016020">
    <property type="term" value="C:membrane"/>
    <property type="evidence" value="ECO:0007669"/>
    <property type="project" value="TreeGrafter"/>
</dbReference>
<dbReference type="Gene3D" id="3.40.50.1820">
    <property type="entry name" value="alpha/beta hydrolase"/>
    <property type="match status" value="1"/>
</dbReference>
<dbReference type="GO" id="GO:0047372">
    <property type="term" value="F:monoacylglycerol lipase activity"/>
    <property type="evidence" value="ECO:0007669"/>
    <property type="project" value="TreeGrafter"/>
</dbReference>
<keyword evidence="3" id="KW-1185">Reference proteome</keyword>
<dbReference type="PRINTS" id="PR00412">
    <property type="entry name" value="EPOXHYDRLASE"/>
</dbReference>
<gene>
    <name evidence="2" type="ORF">E6O75_ATG05860</name>
</gene>
<dbReference type="InterPro" id="IPR029058">
    <property type="entry name" value="AB_hydrolase_fold"/>
</dbReference>